<evidence type="ECO:0000313" key="2">
    <source>
        <dbReference type="EMBL" id="KAG0724154.1"/>
    </source>
</evidence>
<keyword evidence="1" id="KW-0472">Membrane</keyword>
<organism evidence="2 3">
    <name type="scientific">Chionoecetes opilio</name>
    <name type="common">Atlantic snow crab</name>
    <name type="synonym">Cancer opilio</name>
    <dbReference type="NCBI Taxonomy" id="41210"/>
    <lineage>
        <taxon>Eukaryota</taxon>
        <taxon>Metazoa</taxon>
        <taxon>Ecdysozoa</taxon>
        <taxon>Arthropoda</taxon>
        <taxon>Crustacea</taxon>
        <taxon>Multicrustacea</taxon>
        <taxon>Malacostraca</taxon>
        <taxon>Eumalacostraca</taxon>
        <taxon>Eucarida</taxon>
        <taxon>Decapoda</taxon>
        <taxon>Pleocyemata</taxon>
        <taxon>Brachyura</taxon>
        <taxon>Eubrachyura</taxon>
        <taxon>Majoidea</taxon>
        <taxon>Majidae</taxon>
        <taxon>Chionoecetes</taxon>
    </lineage>
</organism>
<name>A0A8J4YH82_CHIOP</name>
<sequence>MMTFLTTTTTTITTMATPNITDDSGGSGPYPDGGVEVDLVAWVIMGGSVLCLVSVVLGYVFLVLLPRRGYTRLKAKGESRRKQMTAITQLLEEARGRPRRVEAEESLTQSERHFLVHDFADFP</sequence>
<evidence type="ECO:0000256" key="1">
    <source>
        <dbReference type="SAM" id="Phobius"/>
    </source>
</evidence>
<keyword evidence="1" id="KW-0812">Transmembrane</keyword>
<feature type="transmembrane region" description="Helical" evidence="1">
    <location>
        <begin position="40"/>
        <end position="65"/>
    </location>
</feature>
<evidence type="ECO:0000313" key="3">
    <source>
        <dbReference type="Proteomes" id="UP000770661"/>
    </source>
</evidence>
<protein>
    <submittedName>
        <fullName evidence="2">Uncharacterized protein</fullName>
    </submittedName>
</protein>
<accession>A0A8J4YH82</accession>
<gene>
    <name evidence="2" type="ORF">GWK47_041224</name>
</gene>
<proteinExistence type="predicted"/>
<comment type="caution">
    <text evidence="2">The sequence shown here is derived from an EMBL/GenBank/DDBJ whole genome shotgun (WGS) entry which is preliminary data.</text>
</comment>
<dbReference type="OrthoDB" id="10561113at2759"/>
<keyword evidence="1" id="KW-1133">Transmembrane helix</keyword>
<reference evidence="2" key="1">
    <citation type="submission" date="2020-07" db="EMBL/GenBank/DDBJ databases">
        <title>The High-quality genome of the commercially important snow crab, Chionoecetes opilio.</title>
        <authorList>
            <person name="Jeong J.-H."/>
            <person name="Ryu S."/>
        </authorList>
    </citation>
    <scope>NUCLEOTIDE SEQUENCE</scope>
    <source>
        <strain evidence="2">MADBK_172401_WGS</strain>
        <tissue evidence="2">Digestive gland</tissue>
    </source>
</reference>
<dbReference type="EMBL" id="JACEEZ010007288">
    <property type="protein sequence ID" value="KAG0724154.1"/>
    <property type="molecule type" value="Genomic_DNA"/>
</dbReference>
<keyword evidence="3" id="KW-1185">Reference proteome</keyword>
<dbReference type="Proteomes" id="UP000770661">
    <property type="component" value="Unassembled WGS sequence"/>
</dbReference>
<dbReference type="AlphaFoldDB" id="A0A8J4YH82"/>